<feature type="transmembrane region" description="Helical" evidence="7">
    <location>
        <begin position="221"/>
        <end position="245"/>
    </location>
</feature>
<evidence type="ECO:0000256" key="5">
    <source>
        <dbReference type="ARBA" id="ARBA00023136"/>
    </source>
</evidence>
<dbReference type="FunFam" id="1.20.1720.10:FF:000012">
    <property type="entry name" value="MFS toxin efflux pump (AflT)"/>
    <property type="match status" value="1"/>
</dbReference>
<feature type="transmembrane region" description="Helical" evidence="7">
    <location>
        <begin position="429"/>
        <end position="451"/>
    </location>
</feature>
<keyword evidence="2" id="KW-0813">Transport</keyword>
<evidence type="ECO:0000256" key="1">
    <source>
        <dbReference type="ARBA" id="ARBA00004141"/>
    </source>
</evidence>
<comment type="caution">
    <text evidence="9">The sequence shown here is derived from an EMBL/GenBank/DDBJ whole genome shotgun (WGS) entry which is preliminary data.</text>
</comment>
<feature type="transmembrane region" description="Helical" evidence="7">
    <location>
        <begin position="153"/>
        <end position="175"/>
    </location>
</feature>
<feature type="transmembrane region" description="Helical" evidence="7">
    <location>
        <begin position="463"/>
        <end position="486"/>
    </location>
</feature>
<evidence type="ECO:0000256" key="2">
    <source>
        <dbReference type="ARBA" id="ARBA00022448"/>
    </source>
</evidence>
<evidence type="ECO:0000256" key="7">
    <source>
        <dbReference type="SAM" id="Phobius"/>
    </source>
</evidence>
<organism evidence="9 10">
    <name type="scientific">Anthostomella pinea</name>
    <dbReference type="NCBI Taxonomy" id="933095"/>
    <lineage>
        <taxon>Eukaryota</taxon>
        <taxon>Fungi</taxon>
        <taxon>Dikarya</taxon>
        <taxon>Ascomycota</taxon>
        <taxon>Pezizomycotina</taxon>
        <taxon>Sordariomycetes</taxon>
        <taxon>Xylariomycetidae</taxon>
        <taxon>Xylariales</taxon>
        <taxon>Xylariaceae</taxon>
        <taxon>Anthostomella</taxon>
    </lineage>
</organism>
<evidence type="ECO:0000259" key="8">
    <source>
        <dbReference type="PROSITE" id="PS50850"/>
    </source>
</evidence>
<feature type="transmembrane region" description="Helical" evidence="7">
    <location>
        <begin position="403"/>
        <end position="423"/>
    </location>
</feature>
<dbReference type="PANTHER" id="PTHR23501">
    <property type="entry name" value="MAJOR FACILITATOR SUPERFAMILY"/>
    <property type="match status" value="1"/>
</dbReference>
<accession>A0AAI8VI83</accession>
<keyword evidence="4 7" id="KW-1133">Transmembrane helix</keyword>
<dbReference type="PROSITE" id="PS50850">
    <property type="entry name" value="MFS"/>
    <property type="match status" value="1"/>
</dbReference>
<dbReference type="FunFam" id="1.20.1250.20:FF:000196">
    <property type="entry name" value="MFS toxin efflux pump (AflT)"/>
    <property type="match status" value="1"/>
</dbReference>
<feature type="transmembrane region" description="Helical" evidence="7">
    <location>
        <begin position="335"/>
        <end position="355"/>
    </location>
</feature>
<dbReference type="PRINTS" id="PR01036">
    <property type="entry name" value="TCRTETB"/>
</dbReference>
<dbReference type="Proteomes" id="UP001295740">
    <property type="component" value="Unassembled WGS sequence"/>
</dbReference>
<dbReference type="EMBL" id="CAUWAG010000007">
    <property type="protein sequence ID" value="CAJ2504854.1"/>
    <property type="molecule type" value="Genomic_DNA"/>
</dbReference>
<dbReference type="GO" id="GO:0022857">
    <property type="term" value="F:transmembrane transporter activity"/>
    <property type="evidence" value="ECO:0007669"/>
    <property type="project" value="InterPro"/>
</dbReference>
<dbReference type="SUPFAM" id="SSF103473">
    <property type="entry name" value="MFS general substrate transporter"/>
    <property type="match status" value="1"/>
</dbReference>
<proteinExistence type="predicted"/>
<evidence type="ECO:0000256" key="3">
    <source>
        <dbReference type="ARBA" id="ARBA00022692"/>
    </source>
</evidence>
<dbReference type="GO" id="GO:0005886">
    <property type="term" value="C:plasma membrane"/>
    <property type="evidence" value="ECO:0007669"/>
    <property type="project" value="TreeGrafter"/>
</dbReference>
<feature type="compositionally biased region" description="Polar residues" evidence="6">
    <location>
        <begin position="25"/>
        <end position="43"/>
    </location>
</feature>
<protein>
    <submittedName>
        <fullName evidence="9">Uu.00g122480.m01.CDS01</fullName>
    </submittedName>
</protein>
<feature type="transmembrane region" description="Helical" evidence="7">
    <location>
        <begin position="296"/>
        <end position="315"/>
    </location>
</feature>
<feature type="domain" description="Major facilitator superfamily (MFS) profile" evidence="8">
    <location>
        <begin position="64"/>
        <end position="540"/>
    </location>
</feature>
<feature type="transmembrane region" description="Helical" evidence="7">
    <location>
        <begin position="541"/>
        <end position="559"/>
    </location>
</feature>
<dbReference type="AlphaFoldDB" id="A0AAI8VI83"/>
<dbReference type="InterPro" id="IPR020846">
    <property type="entry name" value="MFS_dom"/>
</dbReference>
<sequence>MVDSFTGTSTQHPINSSTASMISARESTANDTASSHETATIFNPPSKAGPPDDEYPSGLKLGLVILSLCLAVFLVALDQTIIAPALGAITGEYGSVKDIGWYGSSYLLTSTALQPLYGKVYRTFDIKLTFLAAVALFELGSLVSAVAPSSTAFIIGRAVAGMGTAGLFCGAIVIMSYTLPLRQRPMMFGMFGGMWGIASVAGPLLGGVFTGPELTRCEDRISWRWCFYINLPIGSAAMAVIFFFLSISRVNNPDNQSFVSRILKLDMIGAGILIPAIIMLLLALQWGGAQYPWNDAHIIGLFVGAGVMAVMFIGVEQWQQDNGLLPPRFFKDRNVLCAMMFAFFFGAAFIPLVYYLSLYFQAIHGDTAVEAALKLLPLLISVVISSIASGGLVTAFGYYNPLILAEMALAAVGAGLITTFNLTSPMSRWFGFQVVYGLGTGIGFQAGVLVVQNAVPGELVPQGTACVQFFQSLGGALFIAVAQTLFQNGLLAGVARDAPQLDVAVFINSGLSQIQQVLEAMGQTDALAAVLGAYMSGLRNAYYITVAGACAAFVVALGLQWKKIEKPGAVGKKAITDVEEGTGRTASPEFDPALEGAGGLGAAKGERISLNGMIFNS</sequence>
<dbReference type="Pfam" id="PF07690">
    <property type="entry name" value="MFS_1"/>
    <property type="match status" value="1"/>
</dbReference>
<feature type="transmembrane region" description="Helical" evidence="7">
    <location>
        <begin position="128"/>
        <end position="147"/>
    </location>
</feature>
<feature type="transmembrane region" description="Helical" evidence="7">
    <location>
        <begin position="187"/>
        <end position="209"/>
    </location>
</feature>
<feature type="transmembrane region" description="Helical" evidence="7">
    <location>
        <begin position="265"/>
        <end position="284"/>
    </location>
</feature>
<reference evidence="9" key="1">
    <citation type="submission" date="2023-10" db="EMBL/GenBank/DDBJ databases">
        <authorList>
            <person name="Hackl T."/>
        </authorList>
    </citation>
    <scope>NUCLEOTIDE SEQUENCE</scope>
</reference>
<evidence type="ECO:0000256" key="4">
    <source>
        <dbReference type="ARBA" id="ARBA00022989"/>
    </source>
</evidence>
<dbReference type="InterPro" id="IPR036259">
    <property type="entry name" value="MFS_trans_sf"/>
</dbReference>
<dbReference type="InterPro" id="IPR011701">
    <property type="entry name" value="MFS"/>
</dbReference>
<evidence type="ECO:0000313" key="9">
    <source>
        <dbReference type="EMBL" id="CAJ2504854.1"/>
    </source>
</evidence>
<name>A0AAI8VI83_9PEZI</name>
<feature type="transmembrane region" description="Helical" evidence="7">
    <location>
        <begin position="59"/>
        <end position="77"/>
    </location>
</feature>
<evidence type="ECO:0000256" key="6">
    <source>
        <dbReference type="SAM" id="MobiDB-lite"/>
    </source>
</evidence>
<comment type="subcellular location">
    <subcellularLocation>
        <location evidence="1">Membrane</location>
        <topology evidence="1">Multi-pass membrane protein</topology>
    </subcellularLocation>
</comment>
<gene>
    <name evidence="9" type="ORF">KHLLAP_LOCUS5322</name>
</gene>
<dbReference type="PANTHER" id="PTHR23501:SF198">
    <property type="entry name" value="AZOLE RESISTANCE PROTEIN 1-RELATED"/>
    <property type="match status" value="1"/>
</dbReference>
<dbReference type="CDD" id="cd17502">
    <property type="entry name" value="MFS_Azr1_MDR_like"/>
    <property type="match status" value="1"/>
</dbReference>
<keyword evidence="5 7" id="KW-0472">Membrane</keyword>
<keyword evidence="10" id="KW-1185">Reference proteome</keyword>
<evidence type="ECO:0000313" key="10">
    <source>
        <dbReference type="Proteomes" id="UP001295740"/>
    </source>
</evidence>
<dbReference type="Gene3D" id="1.20.1250.20">
    <property type="entry name" value="MFS general substrate transporter like domains"/>
    <property type="match status" value="1"/>
</dbReference>
<keyword evidence="3 7" id="KW-0812">Transmembrane</keyword>
<feature type="region of interest" description="Disordered" evidence="6">
    <location>
        <begin position="25"/>
        <end position="53"/>
    </location>
</feature>
<feature type="transmembrane region" description="Helical" evidence="7">
    <location>
        <begin position="375"/>
        <end position="396"/>
    </location>
</feature>